<sequence>MLKGGHIALGTAAIGRPVYINIKQEDPDTEFSLEAFRKKGVEVLETAYRKGVRHFDTAPNYGLAEDLLIDWIKEKNDPSLIVSTKWGYTYVANFDPNATEHEIKEHSLNKLNEQWAVSRALLPHLKLYQIHSATFESGVLENTEVLNQLYELKKKFGLIIGLTVTGSNQVDVLKKALTVQVENEGLFQSVQFTFNLLDQSVATMKNELEQLDSPILIKEVLANGRLIPNDDYKSYAPLYNEMKGLAKKYRVGADAIALRFAMDSFKNANVLSGASNEAHLMANLKADTFSLAYDEMDRLRSFAIAPSAYWNERKELQWN</sequence>
<dbReference type="Gene3D" id="3.20.20.100">
    <property type="entry name" value="NADP-dependent oxidoreductase domain"/>
    <property type="match status" value="1"/>
</dbReference>
<name>A0A5B2TRZ2_9FLAO</name>
<evidence type="ECO:0000313" key="3">
    <source>
        <dbReference type="Proteomes" id="UP000323188"/>
    </source>
</evidence>
<reference evidence="2 3" key="1">
    <citation type="submission" date="2019-09" db="EMBL/GenBank/DDBJ databases">
        <authorList>
            <person name="Khan S.A."/>
            <person name="Jeon C.O."/>
            <person name="Chun B.H."/>
            <person name="Jeong S.E."/>
        </authorList>
    </citation>
    <scope>NUCLEOTIDE SEQUENCE [LARGE SCALE GENOMIC DNA]</scope>
    <source>
        <strain evidence="2 3">KCTC 42508</strain>
    </source>
</reference>
<accession>A0A5B2TRZ2</accession>
<dbReference type="EMBL" id="VUOE01000002">
    <property type="protein sequence ID" value="KAA2217387.1"/>
    <property type="molecule type" value="Genomic_DNA"/>
</dbReference>
<dbReference type="Pfam" id="PF00248">
    <property type="entry name" value="Aldo_ket_red"/>
    <property type="match status" value="1"/>
</dbReference>
<feature type="domain" description="NADP-dependent oxidoreductase" evidence="1">
    <location>
        <begin position="40"/>
        <end position="302"/>
    </location>
</feature>
<dbReference type="PANTHER" id="PTHR43312:SF1">
    <property type="entry name" value="NADP-DEPENDENT OXIDOREDUCTASE DOMAIN-CONTAINING PROTEIN"/>
    <property type="match status" value="1"/>
</dbReference>
<proteinExistence type="predicted"/>
<dbReference type="PANTHER" id="PTHR43312">
    <property type="entry name" value="D-THREO-ALDOSE 1-DEHYDROGENASE"/>
    <property type="match status" value="1"/>
</dbReference>
<dbReference type="RefSeq" id="WP_154920025.1">
    <property type="nucleotide sequence ID" value="NZ_VUOE01000002.1"/>
</dbReference>
<comment type="caution">
    <text evidence="2">The sequence shown here is derived from an EMBL/GenBank/DDBJ whole genome shotgun (WGS) entry which is preliminary data.</text>
</comment>
<protein>
    <submittedName>
        <fullName evidence="2">Aldo/keto reductase</fullName>
    </submittedName>
</protein>
<dbReference type="SUPFAM" id="SSF51430">
    <property type="entry name" value="NAD(P)-linked oxidoreductase"/>
    <property type="match status" value="1"/>
</dbReference>
<dbReference type="InterPro" id="IPR036812">
    <property type="entry name" value="NAD(P)_OxRdtase_dom_sf"/>
</dbReference>
<dbReference type="InterPro" id="IPR023210">
    <property type="entry name" value="NADP_OxRdtase_dom"/>
</dbReference>
<gene>
    <name evidence="2" type="ORF">F0361_15685</name>
</gene>
<dbReference type="InterPro" id="IPR053135">
    <property type="entry name" value="AKR2_Oxidoreductase"/>
</dbReference>
<dbReference type="Proteomes" id="UP000323188">
    <property type="component" value="Unassembled WGS sequence"/>
</dbReference>
<organism evidence="2 3">
    <name type="scientific">Maribacter flavus</name>
    <dbReference type="NCBI Taxonomy" id="1658664"/>
    <lineage>
        <taxon>Bacteria</taxon>
        <taxon>Pseudomonadati</taxon>
        <taxon>Bacteroidota</taxon>
        <taxon>Flavobacteriia</taxon>
        <taxon>Flavobacteriales</taxon>
        <taxon>Flavobacteriaceae</taxon>
        <taxon>Maribacter</taxon>
    </lineage>
</organism>
<dbReference type="AlphaFoldDB" id="A0A5B2TRZ2"/>
<evidence type="ECO:0000259" key="1">
    <source>
        <dbReference type="Pfam" id="PF00248"/>
    </source>
</evidence>
<evidence type="ECO:0000313" key="2">
    <source>
        <dbReference type="EMBL" id="KAA2217387.1"/>
    </source>
</evidence>